<gene>
    <name evidence="1" type="ORF">EHO65_07560</name>
</gene>
<reference evidence="1" key="1">
    <citation type="journal article" date="2019" name="PLoS Negl. Trop. Dis.">
        <title>Revisiting the worldwide diversity of Leptospira species in the environment.</title>
        <authorList>
            <person name="Vincent A.T."/>
            <person name="Schiettekatte O."/>
            <person name="Bourhy P."/>
            <person name="Veyrier F.J."/>
            <person name="Picardeau M."/>
        </authorList>
    </citation>
    <scope>NUCLEOTIDE SEQUENCE [LARGE SCALE GENOMIC DNA]</scope>
    <source>
        <strain evidence="1">201800301</strain>
    </source>
</reference>
<dbReference type="OrthoDB" id="8452205at2"/>
<dbReference type="EMBL" id="RQEY01000012">
    <property type="protein sequence ID" value="TGK41274.1"/>
    <property type="molecule type" value="Genomic_DNA"/>
</dbReference>
<name>A0A4R9H6Q7_9LEPT</name>
<protein>
    <submittedName>
        <fullName evidence="1">Uncharacterized protein</fullName>
    </submittedName>
</protein>
<evidence type="ECO:0000313" key="2">
    <source>
        <dbReference type="Proteomes" id="UP000298097"/>
    </source>
</evidence>
<evidence type="ECO:0000313" key="1">
    <source>
        <dbReference type="EMBL" id="TGK41274.1"/>
    </source>
</evidence>
<proteinExistence type="predicted"/>
<dbReference type="Proteomes" id="UP000298097">
    <property type="component" value="Unassembled WGS sequence"/>
</dbReference>
<organism evidence="1 2">
    <name type="scientific">Leptospira andrefontaineae</name>
    <dbReference type="NCBI Taxonomy" id="2484976"/>
    <lineage>
        <taxon>Bacteria</taxon>
        <taxon>Pseudomonadati</taxon>
        <taxon>Spirochaetota</taxon>
        <taxon>Spirochaetia</taxon>
        <taxon>Leptospirales</taxon>
        <taxon>Leptospiraceae</taxon>
        <taxon>Leptospira</taxon>
    </lineage>
</organism>
<sequence length="344" mass="40287">MNLIGILDPFIFVCPEINSNKNEINSYFRNILDWYDLKEQKWMQVSLSENAPELLAQNNDYPLSQKLNNLIHENQLEYVSPDVIMRIMNSIFKDENCLEKYISENSIADYQIEKFHFTSNISRPNEYLLHLQQLIGIHAVLKFIVQPSINSILITKHIPTPVSRINFSGSIQYLKDDDSGNLQEKVIEVGQISMVDNVEAFCNEIKPVNVWIIGNRIEAFKKAVETESINYFIAKGQSLSTIKLNEFSFGRKFYDSCMPIGFLNEPTKVGKLIKALCDLVVEDKNRKYHEFRVHKGPTARQEMRGDWKAFRMDIDHEFHLQFWKLEKRLEFSNVEHHGVFRIYK</sequence>
<keyword evidence="2" id="KW-1185">Reference proteome</keyword>
<dbReference type="RefSeq" id="WP_135773526.1">
    <property type="nucleotide sequence ID" value="NZ_RQEY01000012.1"/>
</dbReference>
<dbReference type="AlphaFoldDB" id="A0A4R9H6Q7"/>
<comment type="caution">
    <text evidence="1">The sequence shown here is derived from an EMBL/GenBank/DDBJ whole genome shotgun (WGS) entry which is preliminary data.</text>
</comment>
<accession>A0A4R9H6Q7</accession>